<organism evidence="1 2">
    <name type="scientific">Diphasiastrum complanatum</name>
    <name type="common">Issler's clubmoss</name>
    <name type="synonym">Lycopodium complanatum</name>
    <dbReference type="NCBI Taxonomy" id="34168"/>
    <lineage>
        <taxon>Eukaryota</taxon>
        <taxon>Viridiplantae</taxon>
        <taxon>Streptophyta</taxon>
        <taxon>Embryophyta</taxon>
        <taxon>Tracheophyta</taxon>
        <taxon>Lycopodiopsida</taxon>
        <taxon>Lycopodiales</taxon>
        <taxon>Lycopodiaceae</taxon>
        <taxon>Lycopodioideae</taxon>
        <taxon>Diphasiastrum</taxon>
    </lineage>
</organism>
<sequence length="77" mass="8683">MASLAITVAASEDPVDPKPEVEELGKPRCAKQWLAYQSCVKRVDEDSVGQNHCTGQYFDYWGCIDNFAANKLFERLK</sequence>
<evidence type="ECO:0000313" key="2">
    <source>
        <dbReference type="Proteomes" id="UP001162992"/>
    </source>
</evidence>
<dbReference type="EMBL" id="CM055107">
    <property type="protein sequence ID" value="KAJ7526840.1"/>
    <property type="molecule type" value="Genomic_DNA"/>
</dbReference>
<gene>
    <name evidence="1" type="ORF">O6H91_16G025300</name>
</gene>
<protein>
    <submittedName>
        <fullName evidence="1">Uncharacterized protein</fullName>
    </submittedName>
</protein>
<dbReference type="Proteomes" id="UP001162992">
    <property type="component" value="Chromosome 16"/>
</dbReference>
<keyword evidence="2" id="KW-1185">Reference proteome</keyword>
<name>A0ACC2BAS7_DIPCM</name>
<reference evidence="2" key="1">
    <citation type="journal article" date="2024" name="Proc. Natl. Acad. Sci. U.S.A.">
        <title>Extraordinary preservation of gene collinearity over three hundred million years revealed in homosporous lycophytes.</title>
        <authorList>
            <person name="Li C."/>
            <person name="Wickell D."/>
            <person name="Kuo L.Y."/>
            <person name="Chen X."/>
            <person name="Nie B."/>
            <person name="Liao X."/>
            <person name="Peng D."/>
            <person name="Ji J."/>
            <person name="Jenkins J."/>
            <person name="Williams M."/>
            <person name="Shu S."/>
            <person name="Plott C."/>
            <person name="Barry K."/>
            <person name="Rajasekar S."/>
            <person name="Grimwood J."/>
            <person name="Han X."/>
            <person name="Sun S."/>
            <person name="Hou Z."/>
            <person name="He W."/>
            <person name="Dai G."/>
            <person name="Sun C."/>
            <person name="Schmutz J."/>
            <person name="Leebens-Mack J.H."/>
            <person name="Li F.W."/>
            <person name="Wang L."/>
        </authorList>
    </citation>
    <scope>NUCLEOTIDE SEQUENCE [LARGE SCALE GENOMIC DNA]</scope>
    <source>
        <strain evidence="2">cv. PW_Plant_1</strain>
    </source>
</reference>
<comment type="caution">
    <text evidence="1">The sequence shown here is derived from an EMBL/GenBank/DDBJ whole genome shotgun (WGS) entry which is preliminary data.</text>
</comment>
<evidence type="ECO:0000313" key="1">
    <source>
        <dbReference type="EMBL" id="KAJ7526840.1"/>
    </source>
</evidence>
<accession>A0ACC2BAS7</accession>
<proteinExistence type="predicted"/>